<organism evidence="1">
    <name type="scientific">Triatoma infestans</name>
    <name type="common">Assassin bug</name>
    <dbReference type="NCBI Taxonomy" id="30076"/>
    <lineage>
        <taxon>Eukaryota</taxon>
        <taxon>Metazoa</taxon>
        <taxon>Ecdysozoa</taxon>
        <taxon>Arthropoda</taxon>
        <taxon>Hexapoda</taxon>
        <taxon>Insecta</taxon>
        <taxon>Pterygota</taxon>
        <taxon>Neoptera</taxon>
        <taxon>Paraneoptera</taxon>
        <taxon>Hemiptera</taxon>
        <taxon>Heteroptera</taxon>
        <taxon>Panheteroptera</taxon>
        <taxon>Cimicomorpha</taxon>
        <taxon>Reduviidae</taxon>
        <taxon>Triatominae</taxon>
        <taxon>Triatoma</taxon>
    </lineage>
</organism>
<proteinExistence type="predicted"/>
<name>A0A170ZHC4_TRIIF</name>
<dbReference type="AlphaFoldDB" id="A0A170ZHC4"/>
<reference evidence="1" key="2">
    <citation type="journal article" date="2017" name="J. Med. Entomol.">
        <title>Transcriptome Analysis of the Triatoma infestans (Hemiptera: Reduviidae) Integument.</title>
        <authorList>
            <person name="Calderon-Fernandez G.M."/>
            <person name="Moriconi D.E."/>
            <person name="Dulbecco A.B."/>
            <person name="Juarez M.P."/>
        </authorList>
    </citation>
    <scope>NUCLEOTIDE SEQUENCE</scope>
    <source>
        <strain evidence="1">Int1</strain>
        <tissue evidence="1">Integument</tissue>
    </source>
</reference>
<evidence type="ECO:0000313" key="1">
    <source>
        <dbReference type="EMBL" id="JAS00977.1"/>
    </source>
</evidence>
<keyword evidence="1" id="KW-0808">Transferase</keyword>
<accession>A0A170ZHC4</accession>
<protein>
    <submittedName>
        <fullName evidence="1">Mitogen-activated protein kinase hog1</fullName>
    </submittedName>
</protein>
<sequence length="152" mass="17947">DITIKLLLFNPKKRLDVVEGLRHPFLNKYHDPMNEPVLGRSLSHDVTDQRNIFRTMASRNTHAEFGLLKNMRQPYQEVGPGMNMRKISRTPLHPLTRNPPMSHSKQHISRTFSLGNALKPNQEDRRFYDIKKLPTQWIKVNSQQRLKTNYNY</sequence>
<feature type="non-terminal residue" evidence="1">
    <location>
        <position position="1"/>
    </location>
</feature>
<reference evidence="1" key="1">
    <citation type="submission" date="2016-04" db="EMBL/GenBank/DDBJ databases">
        <authorList>
            <person name="Calderon-Fernandez G.M.Sr."/>
        </authorList>
    </citation>
    <scope>NUCLEOTIDE SEQUENCE</scope>
    <source>
        <strain evidence="1">Int1</strain>
        <tissue evidence="1">Integument</tissue>
    </source>
</reference>
<dbReference type="Gene3D" id="1.10.510.10">
    <property type="entry name" value="Transferase(Phosphotransferase) domain 1"/>
    <property type="match status" value="1"/>
</dbReference>
<dbReference type="EMBL" id="GEMB01002203">
    <property type="protein sequence ID" value="JAS00977.1"/>
    <property type="molecule type" value="Transcribed_RNA"/>
</dbReference>
<keyword evidence="1" id="KW-0418">Kinase</keyword>
<dbReference type="GO" id="GO:0016301">
    <property type="term" value="F:kinase activity"/>
    <property type="evidence" value="ECO:0007669"/>
    <property type="project" value="UniProtKB-KW"/>
</dbReference>